<dbReference type="EMBL" id="PJNH01000004">
    <property type="protein sequence ID" value="PKR76830.1"/>
    <property type="molecule type" value="Genomic_DNA"/>
</dbReference>
<keyword evidence="3" id="KW-1185">Reference proteome</keyword>
<dbReference type="AlphaFoldDB" id="A0A2I0QRX9"/>
<reference evidence="2 3" key="1">
    <citation type="submission" date="2017-06" db="EMBL/GenBank/DDBJ databases">
        <title>the draft geome sequence of Illustriluteabacillus marina B3227.</title>
        <authorList>
            <person name="He R.-H."/>
            <person name="Du Z.-J."/>
        </authorList>
    </citation>
    <scope>NUCLEOTIDE SEQUENCE [LARGE SCALE GENOMIC DNA]</scope>
    <source>
        <strain evidence="2 3">B3227</strain>
    </source>
</reference>
<sequence>MTKTEKILIGLLTGSIVLNLLLYMNLSNSLQEQIQMNSNNTHSQINSLSGEFNDIRNQIQEINNEDQWITSEEFTPDVENSTPEQLQFDMEWSFSELEEDSEVTLLYREEGSGDWIEAPAEQLQGLNFRAQLKLSPEKDYEYQIYSEGETIKSGEAQRITKHNNRRSDLILSGGETTQSNGQLQSLHKDIEEHGEVVFPFHEIENMFATIHYQDGSKEEIDVVKVGDSEMEHETEFYKENNIRVWSLFIDSFDGEVDSIILNVEYADGKVKDAEIYPEETEFIVKFMK</sequence>
<dbReference type="OrthoDB" id="2973872at2"/>
<organism evidence="2 3">
    <name type="scientific">Halalkalibacillus sediminis</name>
    <dbReference type="NCBI Taxonomy" id="2018042"/>
    <lineage>
        <taxon>Bacteria</taxon>
        <taxon>Bacillati</taxon>
        <taxon>Bacillota</taxon>
        <taxon>Bacilli</taxon>
        <taxon>Bacillales</taxon>
        <taxon>Bacillaceae</taxon>
        <taxon>Halalkalibacillus</taxon>
    </lineage>
</organism>
<evidence type="ECO:0000313" key="3">
    <source>
        <dbReference type="Proteomes" id="UP000243524"/>
    </source>
</evidence>
<dbReference type="RefSeq" id="WP_101332580.1">
    <property type="nucleotide sequence ID" value="NZ_PJNH01000004.1"/>
</dbReference>
<dbReference type="Proteomes" id="UP000243524">
    <property type="component" value="Unassembled WGS sequence"/>
</dbReference>
<evidence type="ECO:0000256" key="1">
    <source>
        <dbReference type="SAM" id="Phobius"/>
    </source>
</evidence>
<keyword evidence="1" id="KW-0812">Transmembrane</keyword>
<proteinExistence type="predicted"/>
<feature type="transmembrane region" description="Helical" evidence="1">
    <location>
        <begin position="7"/>
        <end position="26"/>
    </location>
</feature>
<protein>
    <submittedName>
        <fullName evidence="2">Uncharacterized protein</fullName>
    </submittedName>
</protein>
<name>A0A2I0QRX9_9BACI</name>
<keyword evidence="1" id="KW-1133">Transmembrane helix</keyword>
<keyword evidence="1" id="KW-0472">Membrane</keyword>
<accession>A0A2I0QRX9</accession>
<evidence type="ECO:0000313" key="2">
    <source>
        <dbReference type="EMBL" id="PKR76830.1"/>
    </source>
</evidence>
<gene>
    <name evidence="2" type="ORF">CEY16_13520</name>
</gene>
<comment type="caution">
    <text evidence="2">The sequence shown here is derived from an EMBL/GenBank/DDBJ whole genome shotgun (WGS) entry which is preliminary data.</text>
</comment>